<evidence type="ECO:0000313" key="2">
    <source>
        <dbReference type="EMBL" id="KKL84262.1"/>
    </source>
</evidence>
<dbReference type="Pfam" id="PF04466">
    <property type="entry name" value="Terminase_3"/>
    <property type="match status" value="1"/>
</dbReference>
<dbReference type="Gene3D" id="3.40.50.300">
    <property type="entry name" value="P-loop containing nucleotide triphosphate hydrolases"/>
    <property type="match status" value="1"/>
</dbReference>
<protein>
    <recommendedName>
        <fullName evidence="1">Phage terminase large subunit N-terminal domain-containing protein</fullName>
    </recommendedName>
</protein>
<proteinExistence type="predicted"/>
<name>A0A0F9IA40_9ZZZZ</name>
<sequence>RDNITSKTGTEFIFAGLKHNITNIKSMEGIDICWVEEAEKRYESRTNGPKVVVLCGSSKFVEIMVVCAWLLERDEKAITMGLHLLPWWYATKEEIPDHLAEHEGCADEMDALHLRKIDLADEIFVVNFQDYIGDSTTKEIKYAMSIGKKIRWFRQDWIGQKVINIMP</sequence>
<organism evidence="2">
    <name type="scientific">marine sediment metagenome</name>
    <dbReference type="NCBI Taxonomy" id="412755"/>
    <lineage>
        <taxon>unclassified sequences</taxon>
        <taxon>metagenomes</taxon>
        <taxon>ecological metagenomes</taxon>
    </lineage>
</organism>
<reference evidence="2" key="1">
    <citation type="journal article" date="2015" name="Nature">
        <title>Complex archaea that bridge the gap between prokaryotes and eukaryotes.</title>
        <authorList>
            <person name="Spang A."/>
            <person name="Saw J.H."/>
            <person name="Jorgensen S.L."/>
            <person name="Zaremba-Niedzwiedzka K."/>
            <person name="Martijn J."/>
            <person name="Lind A.E."/>
            <person name="van Eijk R."/>
            <person name="Schleper C."/>
            <person name="Guy L."/>
            <person name="Ettema T.J."/>
        </authorList>
    </citation>
    <scope>NUCLEOTIDE SEQUENCE</scope>
</reference>
<comment type="caution">
    <text evidence="2">The sequence shown here is derived from an EMBL/GenBank/DDBJ whole genome shotgun (WGS) entry which is preliminary data.</text>
</comment>
<dbReference type="AlphaFoldDB" id="A0A0F9IA40"/>
<dbReference type="InterPro" id="IPR027417">
    <property type="entry name" value="P-loop_NTPase"/>
</dbReference>
<gene>
    <name evidence="2" type="ORF">LCGC14_1966440</name>
</gene>
<feature type="domain" description="Phage terminase large subunit N-terminal" evidence="1">
    <location>
        <begin position="4"/>
        <end position="40"/>
    </location>
</feature>
<dbReference type="InterPro" id="IPR035412">
    <property type="entry name" value="Terminase_L_N"/>
</dbReference>
<dbReference type="EMBL" id="LAZR01021749">
    <property type="protein sequence ID" value="KKL84262.1"/>
    <property type="molecule type" value="Genomic_DNA"/>
</dbReference>
<feature type="non-terminal residue" evidence="2">
    <location>
        <position position="1"/>
    </location>
</feature>
<accession>A0A0F9IA40</accession>
<evidence type="ECO:0000259" key="1">
    <source>
        <dbReference type="Pfam" id="PF04466"/>
    </source>
</evidence>